<evidence type="ECO:0000256" key="2">
    <source>
        <dbReference type="ARBA" id="ARBA00022964"/>
    </source>
</evidence>
<dbReference type="Gene3D" id="2.60.120.590">
    <property type="entry name" value="Alpha-ketoglutarate-dependent dioxygenase AlkB-like"/>
    <property type="match status" value="1"/>
</dbReference>
<keyword evidence="2 8" id="KW-0223">Dioxygenase</keyword>
<evidence type="ECO:0000313" key="8">
    <source>
        <dbReference type="EMBL" id="QIE57162.1"/>
    </source>
</evidence>
<dbReference type="EMBL" id="CP049056">
    <property type="protein sequence ID" value="QIE57162.1"/>
    <property type="molecule type" value="Genomic_DNA"/>
</dbReference>
<dbReference type="Pfam" id="PF13532">
    <property type="entry name" value="2OG-FeII_Oxy_2"/>
    <property type="match status" value="1"/>
</dbReference>
<dbReference type="InterPro" id="IPR004574">
    <property type="entry name" value="Alkb"/>
</dbReference>
<feature type="binding site" evidence="5">
    <location>
        <begin position="64"/>
        <end position="66"/>
    </location>
    <ligand>
        <name>substrate</name>
    </ligand>
</feature>
<dbReference type="KEGG" id="hdh:G5B40_17980"/>
<gene>
    <name evidence="8" type="ORF">G5B40_17980</name>
</gene>
<feature type="binding site" evidence="6">
    <location>
        <position position="114"/>
    </location>
    <ligand>
        <name>Fe cation</name>
        <dbReference type="ChEBI" id="CHEBI:24875"/>
        <note>catalytic</note>
    </ligand>
</feature>
<dbReference type="GO" id="GO:0035516">
    <property type="term" value="F:broad specificity oxidative DNA demethylase activity"/>
    <property type="evidence" value="ECO:0007669"/>
    <property type="project" value="TreeGrafter"/>
</dbReference>
<feature type="binding site" evidence="5">
    <location>
        <position position="144"/>
    </location>
    <ligand>
        <name>substrate</name>
    </ligand>
</feature>
<evidence type="ECO:0000259" key="7">
    <source>
        <dbReference type="PROSITE" id="PS51471"/>
    </source>
</evidence>
<evidence type="ECO:0000256" key="6">
    <source>
        <dbReference type="PIRSR" id="PIRSR604574-2"/>
    </source>
</evidence>
<dbReference type="Proteomes" id="UP000503336">
    <property type="component" value="Chromosome"/>
</dbReference>
<feature type="binding site" evidence="6">
    <location>
        <position position="116"/>
    </location>
    <ligand>
        <name>Fe cation</name>
        <dbReference type="ChEBI" id="CHEBI:24875"/>
        <note>catalytic</note>
    </ligand>
</feature>
<comment type="cofactor">
    <cofactor evidence="6">
        <name>Fe(2+)</name>
        <dbReference type="ChEBI" id="CHEBI:29033"/>
    </cofactor>
    <text evidence="6">Binds 1 Fe(2+) ion per subunit.</text>
</comment>
<proteinExistence type="predicted"/>
<dbReference type="SUPFAM" id="SSF51197">
    <property type="entry name" value="Clavaminate synthase-like"/>
    <property type="match status" value="1"/>
</dbReference>
<dbReference type="InterPro" id="IPR037151">
    <property type="entry name" value="AlkB-like_sf"/>
</dbReference>
<dbReference type="PANTHER" id="PTHR16557:SF2">
    <property type="entry name" value="NUCLEIC ACID DIOXYGENASE ALKBH1"/>
    <property type="match status" value="1"/>
</dbReference>
<feature type="binding site" evidence="5">
    <location>
        <position position="57"/>
    </location>
    <ligand>
        <name>substrate</name>
    </ligand>
</feature>
<dbReference type="PANTHER" id="PTHR16557">
    <property type="entry name" value="ALKYLATED DNA REPAIR PROTEIN ALKB-RELATED"/>
    <property type="match status" value="1"/>
</dbReference>
<accession>A0A7M3T581</accession>
<evidence type="ECO:0000256" key="4">
    <source>
        <dbReference type="ARBA" id="ARBA00023004"/>
    </source>
</evidence>
<keyword evidence="3" id="KW-0560">Oxidoreductase</keyword>
<feature type="binding site" evidence="5">
    <location>
        <begin position="188"/>
        <end position="194"/>
    </location>
    <ligand>
        <name>2-oxoglutarate</name>
        <dbReference type="ChEBI" id="CHEBI:16810"/>
    </ligand>
</feature>
<name>A0A7M3T581_9RHOB</name>
<dbReference type="GO" id="GO:0008198">
    <property type="term" value="F:ferrous iron binding"/>
    <property type="evidence" value="ECO:0007669"/>
    <property type="project" value="TreeGrafter"/>
</dbReference>
<dbReference type="AlphaFoldDB" id="A0A7M3T581"/>
<dbReference type="GO" id="GO:0035513">
    <property type="term" value="P:oxidative RNA demethylation"/>
    <property type="evidence" value="ECO:0007669"/>
    <property type="project" value="TreeGrafter"/>
</dbReference>
<reference evidence="8 9" key="1">
    <citation type="submission" date="2020-02" db="EMBL/GenBank/DDBJ databases">
        <title>complete genome sequence of Rhodobacteraceae bacterium.</title>
        <authorList>
            <person name="Park J."/>
            <person name="Kim Y.-S."/>
            <person name="Kim K.-H."/>
        </authorList>
    </citation>
    <scope>NUCLEOTIDE SEQUENCE [LARGE SCALE GENOMIC DNA]</scope>
    <source>
        <strain evidence="8 9">RR4-56</strain>
    </source>
</reference>
<dbReference type="RefSeq" id="WP_165101592.1">
    <property type="nucleotide sequence ID" value="NZ_CP049056.1"/>
</dbReference>
<feature type="domain" description="Fe2OG dioxygenase" evidence="7">
    <location>
        <begin position="96"/>
        <end position="197"/>
    </location>
</feature>
<dbReference type="InterPro" id="IPR005123">
    <property type="entry name" value="Oxoglu/Fe-dep_dioxygenase_dom"/>
</dbReference>
<dbReference type="InterPro" id="IPR027450">
    <property type="entry name" value="AlkB-like"/>
</dbReference>
<evidence type="ECO:0000256" key="1">
    <source>
        <dbReference type="ARBA" id="ARBA00022723"/>
    </source>
</evidence>
<keyword evidence="1 6" id="KW-0479">Metal-binding</keyword>
<feature type="binding site" evidence="5">
    <location>
        <position position="118"/>
    </location>
    <ligand>
        <name>substrate</name>
    </ligand>
</feature>
<dbReference type="GO" id="GO:0035515">
    <property type="term" value="F:oxidative RNA demethylase activity"/>
    <property type="evidence" value="ECO:0007669"/>
    <property type="project" value="TreeGrafter"/>
</dbReference>
<evidence type="ECO:0000313" key="9">
    <source>
        <dbReference type="Proteomes" id="UP000503336"/>
    </source>
</evidence>
<sequence length="198" mass="21355">MLPDGVTLHDGFLDAVAQIALVGALRTVAAVAPPRRMEAPNGRRMSVAMTSAGRVGWVTDRKGYRYEPRQMNGAPWPPIPAEALAIWRAVSGWDSDPDCLLLNHYAEGAKMGLHRDADEGEFAAPVVSVSLGDPARFRIGGLARRDSTKSFELRSGDVLVMGGASRLIWHGVDRIRYGVSPLLARGGRLNLTMRVVAG</sequence>
<keyword evidence="4 6" id="KW-0408">Iron</keyword>
<evidence type="ECO:0000256" key="3">
    <source>
        <dbReference type="ARBA" id="ARBA00023002"/>
    </source>
</evidence>
<dbReference type="GO" id="GO:0005737">
    <property type="term" value="C:cytoplasm"/>
    <property type="evidence" value="ECO:0007669"/>
    <property type="project" value="TreeGrafter"/>
</dbReference>
<dbReference type="PROSITE" id="PS51471">
    <property type="entry name" value="FE2OG_OXY"/>
    <property type="match status" value="1"/>
</dbReference>
<organism evidence="8 9">
    <name type="scientific">Pikeienuella piscinae</name>
    <dbReference type="NCBI Taxonomy" id="2748098"/>
    <lineage>
        <taxon>Bacteria</taxon>
        <taxon>Pseudomonadati</taxon>
        <taxon>Pseudomonadota</taxon>
        <taxon>Alphaproteobacteria</taxon>
        <taxon>Rhodobacterales</taxon>
        <taxon>Paracoccaceae</taxon>
        <taxon>Pikeienuella</taxon>
    </lineage>
</organism>
<evidence type="ECO:0000256" key="5">
    <source>
        <dbReference type="PIRSR" id="PIRSR604574-1"/>
    </source>
</evidence>
<protein>
    <submittedName>
        <fullName evidence="8">Alpha-ketoglutarate-dependent dioxygenase AlkB</fullName>
    </submittedName>
</protein>
<keyword evidence="9" id="KW-1185">Reference proteome</keyword>
<feature type="binding site" evidence="5">
    <location>
        <begin position="103"/>
        <end position="105"/>
    </location>
    <ligand>
        <name>2-oxoglutarate</name>
        <dbReference type="ChEBI" id="CHEBI:16810"/>
    </ligand>
</feature>
<feature type="binding site" evidence="6">
    <location>
        <position position="170"/>
    </location>
    <ligand>
        <name>Fe cation</name>
        <dbReference type="ChEBI" id="CHEBI:24875"/>
        <note>catalytic</note>
    </ligand>
</feature>